<organism evidence="2 3">
    <name type="scientific">Fulvivirga marina</name>
    <dbReference type="NCBI Taxonomy" id="2494733"/>
    <lineage>
        <taxon>Bacteria</taxon>
        <taxon>Pseudomonadati</taxon>
        <taxon>Bacteroidota</taxon>
        <taxon>Cytophagia</taxon>
        <taxon>Cytophagales</taxon>
        <taxon>Fulvivirgaceae</taxon>
        <taxon>Fulvivirga</taxon>
    </lineage>
</organism>
<evidence type="ECO:0000313" key="3">
    <source>
        <dbReference type="Proteomes" id="UP000614216"/>
    </source>
</evidence>
<reference evidence="2" key="1">
    <citation type="submission" date="2021-01" db="EMBL/GenBank/DDBJ databases">
        <title>Fulvivirga kasyanovii gen. nov., sp nov., a novel member of the phylum Bacteroidetes isolated from seawater in a mussel farm.</title>
        <authorList>
            <person name="Zhao L.-H."/>
            <person name="Wang Z.-J."/>
        </authorList>
    </citation>
    <scope>NUCLEOTIDE SEQUENCE</scope>
    <source>
        <strain evidence="2">29W222</strain>
    </source>
</reference>
<evidence type="ECO:0008006" key="4">
    <source>
        <dbReference type="Google" id="ProtNLM"/>
    </source>
</evidence>
<evidence type="ECO:0000256" key="1">
    <source>
        <dbReference type="SAM" id="MobiDB-lite"/>
    </source>
</evidence>
<dbReference type="EMBL" id="JAEUGD010000064">
    <property type="protein sequence ID" value="MBL6448563.1"/>
    <property type="molecule type" value="Genomic_DNA"/>
</dbReference>
<accession>A0A937KFV6</accession>
<proteinExistence type="predicted"/>
<dbReference type="Proteomes" id="UP000614216">
    <property type="component" value="Unassembled WGS sequence"/>
</dbReference>
<feature type="region of interest" description="Disordered" evidence="1">
    <location>
        <begin position="95"/>
        <end position="121"/>
    </location>
</feature>
<evidence type="ECO:0000313" key="2">
    <source>
        <dbReference type="EMBL" id="MBL6448563.1"/>
    </source>
</evidence>
<dbReference type="RefSeq" id="WP_202858098.1">
    <property type="nucleotide sequence ID" value="NZ_JAEUGD010000064.1"/>
</dbReference>
<protein>
    <recommendedName>
        <fullName evidence="4">Phage virion morphogenesis protein</fullName>
    </recommendedName>
</protein>
<gene>
    <name evidence="2" type="ORF">JMN32_19790</name>
</gene>
<dbReference type="AlphaFoldDB" id="A0A937KFV6"/>
<name>A0A937KFV6_9BACT</name>
<keyword evidence="3" id="KW-1185">Reference proteome</keyword>
<sequence length="156" mass="17838">MPNYKIVIQRLQALKRDLPILVANEMVNHAIDNIRAGSWDGAKWPVRSDNAPRNKGRGLLIDTGDGLRSISFKIQKPFVLLQMEIHMAAHNDGATISGTQNVRSHRRKRKGRTEQVSAHTRSVSFNLPKRQFAGESKVLNQNIKKIFEKRFRKVFI</sequence>
<comment type="caution">
    <text evidence="2">The sequence shown here is derived from an EMBL/GenBank/DDBJ whole genome shotgun (WGS) entry which is preliminary data.</text>
</comment>